<protein>
    <submittedName>
        <fullName evidence="4">Carbohydrate binding domain-containing protein</fullName>
    </submittedName>
</protein>
<accession>A0A9D1KQR4</accession>
<dbReference type="Gene3D" id="2.60.120.260">
    <property type="entry name" value="Galactose-binding domain-like"/>
    <property type="match status" value="3"/>
</dbReference>
<reference evidence="4" key="1">
    <citation type="submission" date="2020-10" db="EMBL/GenBank/DDBJ databases">
        <authorList>
            <person name="Gilroy R."/>
        </authorList>
    </citation>
    <scope>NUCLEOTIDE SEQUENCE</scope>
    <source>
        <strain evidence="4">CHK181-108</strain>
    </source>
</reference>
<dbReference type="InterPro" id="IPR008979">
    <property type="entry name" value="Galactose-bd-like_sf"/>
</dbReference>
<dbReference type="InterPro" id="IPR003305">
    <property type="entry name" value="CenC_carb-bd"/>
</dbReference>
<dbReference type="Pfam" id="PF02018">
    <property type="entry name" value="CBM_4_9"/>
    <property type="match status" value="1"/>
</dbReference>
<dbReference type="EMBL" id="DVLU01000104">
    <property type="protein sequence ID" value="HIT86159.1"/>
    <property type="molecule type" value="Genomic_DNA"/>
</dbReference>
<evidence type="ECO:0000256" key="2">
    <source>
        <dbReference type="SAM" id="SignalP"/>
    </source>
</evidence>
<keyword evidence="1" id="KW-0378">Hydrolase</keyword>
<sequence>MKRIFCAALTIAMALPVFSALPVSAKPYAEYPWVYEDFEKDEPINATASNASIARAAGGVGGTQGAARITATRDFGTAKFPFRIKKGTTYRLSAWVKMVGDIPSNSSFHFIIYTHQKLADGSPAENASCFNDISVSNIPYSQDEYVYITTTFTYEGTGRLNSQTVETCDGDATVEMRVGNGQLVSTNGNPIDFLLDDLIVEPVTEEGGDAVVDTSIGFKNGNFETGYDDTAWSKSSCTTELVEGANGTKNGVMITSTGNYGCIKQRAPMEFNKAYRISLYAKAGDAATVGKEFKLIVDRKDGKTDDSITTNYEFLPQTAITSSPEKLVLTDEWQKIEMIYKNSLATFEQTKPYVYPRVGSGTGLECYCIDELEIEELPQMVYNGSFENGLDGWNEDGAAAEVVSDAPEGASQSVKITETADYGGLKQGIAAKQGGKYKITFSAKGESWDSGSDEIEIYPLMDRFASNSTDSYEAMYETLTLPDGTPAMLTKEWQTYEFEYDCNIETDSYRVPIFYFQIGDGEQHAVYHIANIEITDMTEPDEPDIPDEPETAPEVRGLNISGQPIEGFPVELTYEISGDIPGGLVKIMRSFEGRYISLGSAFLDGTPVSYTPTAADAGGTVKFIAMPINGDEEPLTVKSAETAAVTKALDIAPEFVSGFGSGTVKASVRVTNNEGDRAMTAVLALFDETNTMVRMTEQPIHSVYGAEDTVTLELPEDGAQTARVFVWEGASAAGTTMASLIGNISITK</sequence>
<evidence type="ECO:0000313" key="4">
    <source>
        <dbReference type="EMBL" id="HIT86159.1"/>
    </source>
</evidence>
<dbReference type="GO" id="GO:0016798">
    <property type="term" value="F:hydrolase activity, acting on glycosyl bonds"/>
    <property type="evidence" value="ECO:0007669"/>
    <property type="project" value="InterPro"/>
</dbReference>
<reference evidence="4" key="2">
    <citation type="journal article" date="2021" name="PeerJ">
        <title>Extensive microbial diversity within the chicken gut microbiome revealed by metagenomics and culture.</title>
        <authorList>
            <person name="Gilroy R."/>
            <person name="Ravi A."/>
            <person name="Getino M."/>
            <person name="Pursley I."/>
            <person name="Horton D.L."/>
            <person name="Alikhan N.F."/>
            <person name="Baker D."/>
            <person name="Gharbi K."/>
            <person name="Hall N."/>
            <person name="Watson M."/>
            <person name="Adriaenssens E.M."/>
            <person name="Foster-Nyarko E."/>
            <person name="Jarju S."/>
            <person name="Secka A."/>
            <person name="Antonio M."/>
            <person name="Oren A."/>
            <person name="Chaudhuri R.R."/>
            <person name="La Ragione R."/>
            <person name="Hildebrand F."/>
            <person name="Pallen M.J."/>
        </authorList>
    </citation>
    <scope>NUCLEOTIDE SEQUENCE</scope>
    <source>
        <strain evidence="4">CHK181-108</strain>
    </source>
</reference>
<dbReference type="AlphaFoldDB" id="A0A9D1KQR4"/>
<feature type="signal peptide" evidence="2">
    <location>
        <begin position="1"/>
        <end position="25"/>
    </location>
</feature>
<name>A0A9D1KQR4_9FIRM</name>
<keyword evidence="2" id="KW-0732">Signal</keyword>
<dbReference type="SUPFAM" id="SSF49785">
    <property type="entry name" value="Galactose-binding domain-like"/>
    <property type="match status" value="1"/>
</dbReference>
<comment type="caution">
    <text evidence="4">The sequence shown here is derived from an EMBL/GenBank/DDBJ whole genome shotgun (WGS) entry which is preliminary data.</text>
</comment>
<evidence type="ECO:0000259" key="3">
    <source>
        <dbReference type="Pfam" id="PF02018"/>
    </source>
</evidence>
<dbReference type="Proteomes" id="UP000824165">
    <property type="component" value="Unassembled WGS sequence"/>
</dbReference>
<organism evidence="4 5">
    <name type="scientific">Candidatus Ornithomonoglobus intestinigallinarum</name>
    <dbReference type="NCBI Taxonomy" id="2840894"/>
    <lineage>
        <taxon>Bacteria</taxon>
        <taxon>Bacillati</taxon>
        <taxon>Bacillota</taxon>
        <taxon>Clostridia</taxon>
        <taxon>Candidatus Ornithomonoglobus</taxon>
    </lineage>
</organism>
<proteinExistence type="predicted"/>
<feature type="domain" description="CBM-cenC" evidence="3">
    <location>
        <begin position="380"/>
        <end position="518"/>
    </location>
</feature>
<evidence type="ECO:0000313" key="5">
    <source>
        <dbReference type="Proteomes" id="UP000824165"/>
    </source>
</evidence>
<evidence type="ECO:0000256" key="1">
    <source>
        <dbReference type="ARBA" id="ARBA00022801"/>
    </source>
</evidence>
<feature type="chain" id="PRO_5039330120" evidence="2">
    <location>
        <begin position="26"/>
        <end position="748"/>
    </location>
</feature>
<gene>
    <name evidence="4" type="ORF">IAA60_09710</name>
</gene>